<dbReference type="InterPro" id="IPR003807">
    <property type="entry name" value="DUF202"/>
</dbReference>
<dbReference type="Proteomes" id="UP001501444">
    <property type="component" value="Unassembled WGS sequence"/>
</dbReference>
<feature type="transmembrane region" description="Helical" evidence="6">
    <location>
        <begin position="59"/>
        <end position="77"/>
    </location>
</feature>
<keyword evidence="4 6" id="KW-0472">Membrane</keyword>
<dbReference type="RefSeq" id="WP_344613608.1">
    <property type="nucleotide sequence ID" value="NZ_BAAARV010000026.1"/>
</dbReference>
<evidence type="ECO:0000313" key="8">
    <source>
        <dbReference type="EMBL" id="GAA2348197.1"/>
    </source>
</evidence>
<comment type="subcellular location">
    <subcellularLocation>
        <location evidence="1">Endomembrane system</location>
        <topology evidence="1">Multi-pass membrane protein</topology>
    </subcellularLocation>
</comment>
<keyword evidence="3 6" id="KW-1133">Transmembrane helix</keyword>
<evidence type="ECO:0000256" key="5">
    <source>
        <dbReference type="SAM" id="MobiDB-lite"/>
    </source>
</evidence>
<feature type="transmembrane region" description="Helical" evidence="6">
    <location>
        <begin position="113"/>
        <end position="134"/>
    </location>
</feature>
<organism evidence="8 9">
    <name type="scientific">Dactylosporangium salmoneum</name>
    <dbReference type="NCBI Taxonomy" id="53361"/>
    <lineage>
        <taxon>Bacteria</taxon>
        <taxon>Bacillati</taxon>
        <taxon>Actinomycetota</taxon>
        <taxon>Actinomycetes</taxon>
        <taxon>Micromonosporales</taxon>
        <taxon>Micromonosporaceae</taxon>
        <taxon>Dactylosporangium</taxon>
    </lineage>
</organism>
<keyword evidence="2 6" id="KW-0812">Transmembrane</keyword>
<evidence type="ECO:0000256" key="2">
    <source>
        <dbReference type="ARBA" id="ARBA00022692"/>
    </source>
</evidence>
<proteinExistence type="predicted"/>
<evidence type="ECO:0000256" key="1">
    <source>
        <dbReference type="ARBA" id="ARBA00004127"/>
    </source>
</evidence>
<evidence type="ECO:0000256" key="6">
    <source>
        <dbReference type="SAM" id="Phobius"/>
    </source>
</evidence>
<protein>
    <recommendedName>
        <fullName evidence="7">DUF202 domain-containing protein</fullName>
    </recommendedName>
</protein>
<keyword evidence="9" id="KW-1185">Reference proteome</keyword>
<dbReference type="Pfam" id="PF02656">
    <property type="entry name" value="DUF202"/>
    <property type="match status" value="1"/>
</dbReference>
<accession>A0ABN3GBX0</accession>
<evidence type="ECO:0000313" key="9">
    <source>
        <dbReference type="Proteomes" id="UP001501444"/>
    </source>
</evidence>
<evidence type="ECO:0000259" key="7">
    <source>
        <dbReference type="Pfam" id="PF02656"/>
    </source>
</evidence>
<feature type="region of interest" description="Disordered" evidence="5">
    <location>
        <begin position="1"/>
        <end position="52"/>
    </location>
</feature>
<feature type="domain" description="DUF202" evidence="7">
    <location>
        <begin position="44"/>
        <end position="100"/>
    </location>
</feature>
<dbReference type="EMBL" id="BAAARV010000026">
    <property type="protein sequence ID" value="GAA2348197.1"/>
    <property type="molecule type" value="Genomic_DNA"/>
</dbReference>
<feature type="transmembrane region" description="Helical" evidence="6">
    <location>
        <begin position="83"/>
        <end position="101"/>
    </location>
</feature>
<gene>
    <name evidence="8" type="ORF">GCM10010170_036520</name>
</gene>
<reference evidence="8 9" key="1">
    <citation type="journal article" date="2019" name="Int. J. Syst. Evol. Microbiol.">
        <title>The Global Catalogue of Microorganisms (GCM) 10K type strain sequencing project: providing services to taxonomists for standard genome sequencing and annotation.</title>
        <authorList>
            <consortium name="The Broad Institute Genomics Platform"/>
            <consortium name="The Broad Institute Genome Sequencing Center for Infectious Disease"/>
            <person name="Wu L."/>
            <person name="Ma J."/>
        </authorList>
    </citation>
    <scope>NUCLEOTIDE SEQUENCE [LARGE SCALE GENOMIC DNA]</scope>
    <source>
        <strain evidence="8 9">JCM 3272</strain>
    </source>
</reference>
<evidence type="ECO:0000256" key="4">
    <source>
        <dbReference type="ARBA" id="ARBA00023136"/>
    </source>
</evidence>
<comment type="caution">
    <text evidence="8">The sequence shown here is derived from an EMBL/GenBank/DDBJ whole genome shotgun (WGS) entry which is preliminary data.</text>
</comment>
<sequence>MSEEPNASEPGKPGNGTAGSPSDHTGPTRPGGEAAPDTAREPPPGAQVERTQLSWRRTLVSFTAVALLLGRLAAVHLDPTTAASALAAVALIWAAAVWLILRRVRDVATPVGRSLAGLVALILLYCAMATLLLMS</sequence>
<evidence type="ECO:0000256" key="3">
    <source>
        <dbReference type="ARBA" id="ARBA00022989"/>
    </source>
</evidence>
<name>A0ABN3GBX0_9ACTN</name>